<accession>A0A518D961</accession>
<keyword evidence="3" id="KW-1185">Reference proteome</keyword>
<dbReference type="AlphaFoldDB" id="A0A518D961"/>
<keyword evidence="1" id="KW-1133">Transmembrane helix</keyword>
<gene>
    <name evidence="2" type="ORF">Pla175_13820</name>
</gene>
<dbReference type="RefSeq" id="WP_261342809.1">
    <property type="nucleotide sequence ID" value="NZ_CP036291.1"/>
</dbReference>
<evidence type="ECO:0000313" key="2">
    <source>
        <dbReference type="EMBL" id="QDU88013.1"/>
    </source>
</evidence>
<sequence>MKATPRDTRSAKVKYALLGWLIGLPLPIILILFFVRGCDF</sequence>
<reference evidence="2 3" key="1">
    <citation type="submission" date="2019-02" db="EMBL/GenBank/DDBJ databases">
        <title>Deep-cultivation of Planctomycetes and their phenomic and genomic characterization uncovers novel biology.</title>
        <authorList>
            <person name="Wiegand S."/>
            <person name="Jogler M."/>
            <person name="Boedeker C."/>
            <person name="Pinto D."/>
            <person name="Vollmers J."/>
            <person name="Rivas-Marin E."/>
            <person name="Kohn T."/>
            <person name="Peeters S.H."/>
            <person name="Heuer A."/>
            <person name="Rast P."/>
            <person name="Oberbeckmann S."/>
            <person name="Bunk B."/>
            <person name="Jeske O."/>
            <person name="Meyerdierks A."/>
            <person name="Storesund J.E."/>
            <person name="Kallscheuer N."/>
            <person name="Luecker S."/>
            <person name="Lage O.M."/>
            <person name="Pohl T."/>
            <person name="Merkel B.J."/>
            <person name="Hornburger P."/>
            <person name="Mueller R.-W."/>
            <person name="Bruemmer F."/>
            <person name="Labrenz M."/>
            <person name="Spormann A.M."/>
            <person name="Op den Camp H."/>
            <person name="Overmann J."/>
            <person name="Amann R."/>
            <person name="Jetten M.S.M."/>
            <person name="Mascher T."/>
            <person name="Medema M.H."/>
            <person name="Devos D.P."/>
            <person name="Kaster A.-K."/>
            <person name="Ovreas L."/>
            <person name="Rohde M."/>
            <person name="Galperin M.Y."/>
            <person name="Jogler C."/>
        </authorList>
    </citation>
    <scope>NUCLEOTIDE SEQUENCE [LARGE SCALE GENOMIC DNA]</scope>
    <source>
        <strain evidence="2 3">Pla175</strain>
    </source>
</reference>
<keyword evidence="1" id="KW-0812">Transmembrane</keyword>
<dbReference type="KEGG" id="pnd:Pla175_13820"/>
<evidence type="ECO:0000313" key="3">
    <source>
        <dbReference type="Proteomes" id="UP000317429"/>
    </source>
</evidence>
<name>A0A518D961_9BACT</name>
<organism evidence="2 3">
    <name type="scientific">Pirellulimonas nuda</name>
    <dbReference type="NCBI Taxonomy" id="2528009"/>
    <lineage>
        <taxon>Bacteria</taxon>
        <taxon>Pseudomonadati</taxon>
        <taxon>Planctomycetota</taxon>
        <taxon>Planctomycetia</taxon>
        <taxon>Pirellulales</taxon>
        <taxon>Lacipirellulaceae</taxon>
        <taxon>Pirellulimonas</taxon>
    </lineage>
</organism>
<proteinExistence type="predicted"/>
<dbReference type="EMBL" id="CP036291">
    <property type="protein sequence ID" value="QDU88013.1"/>
    <property type="molecule type" value="Genomic_DNA"/>
</dbReference>
<feature type="transmembrane region" description="Helical" evidence="1">
    <location>
        <begin position="15"/>
        <end position="35"/>
    </location>
</feature>
<keyword evidence="1" id="KW-0472">Membrane</keyword>
<protein>
    <submittedName>
        <fullName evidence="2">Uncharacterized protein</fullName>
    </submittedName>
</protein>
<dbReference type="Proteomes" id="UP000317429">
    <property type="component" value="Chromosome"/>
</dbReference>
<evidence type="ECO:0000256" key="1">
    <source>
        <dbReference type="SAM" id="Phobius"/>
    </source>
</evidence>